<organism evidence="2 3">
    <name type="scientific">Halteria grandinella</name>
    <dbReference type="NCBI Taxonomy" id="5974"/>
    <lineage>
        <taxon>Eukaryota</taxon>
        <taxon>Sar</taxon>
        <taxon>Alveolata</taxon>
        <taxon>Ciliophora</taxon>
        <taxon>Intramacronucleata</taxon>
        <taxon>Spirotrichea</taxon>
        <taxon>Stichotrichia</taxon>
        <taxon>Sporadotrichida</taxon>
        <taxon>Halteriidae</taxon>
        <taxon>Halteria</taxon>
    </lineage>
</organism>
<evidence type="ECO:0000256" key="1">
    <source>
        <dbReference type="SAM" id="Phobius"/>
    </source>
</evidence>
<gene>
    <name evidence="2" type="ORF">FGO68_gene279</name>
</gene>
<keyword evidence="1" id="KW-0472">Membrane</keyword>
<keyword evidence="1" id="KW-1133">Transmembrane helix</keyword>
<dbReference type="Proteomes" id="UP000785679">
    <property type="component" value="Unassembled WGS sequence"/>
</dbReference>
<keyword evidence="3" id="KW-1185">Reference proteome</keyword>
<accession>A0A8J8SX00</accession>
<dbReference type="EMBL" id="RRYP01017882">
    <property type="protein sequence ID" value="TNV73894.1"/>
    <property type="molecule type" value="Genomic_DNA"/>
</dbReference>
<dbReference type="AlphaFoldDB" id="A0A8J8SX00"/>
<evidence type="ECO:0000313" key="2">
    <source>
        <dbReference type="EMBL" id="TNV73894.1"/>
    </source>
</evidence>
<comment type="caution">
    <text evidence="2">The sequence shown here is derived from an EMBL/GenBank/DDBJ whole genome shotgun (WGS) entry which is preliminary data.</text>
</comment>
<protein>
    <submittedName>
        <fullName evidence="2">Uncharacterized protein</fullName>
    </submittedName>
</protein>
<evidence type="ECO:0000313" key="3">
    <source>
        <dbReference type="Proteomes" id="UP000785679"/>
    </source>
</evidence>
<reference evidence="2" key="1">
    <citation type="submission" date="2019-06" db="EMBL/GenBank/DDBJ databases">
        <authorList>
            <person name="Zheng W."/>
        </authorList>
    </citation>
    <scope>NUCLEOTIDE SEQUENCE</scope>
    <source>
        <strain evidence="2">QDHG01</strain>
    </source>
</reference>
<feature type="transmembrane region" description="Helical" evidence="1">
    <location>
        <begin position="12"/>
        <end position="32"/>
    </location>
</feature>
<proteinExistence type="predicted"/>
<name>A0A8J8SX00_HALGN</name>
<keyword evidence="1" id="KW-0812">Transmembrane</keyword>
<sequence>MKLNILNICSVYILYPSISILHCLILFQRALLLLYFEYYRSREQLLETSNLKGWRYSFYSCSIFIALYSTL</sequence>